<dbReference type="EMBL" id="LDAU01000135">
    <property type="protein sequence ID" value="KRX03314.1"/>
    <property type="molecule type" value="Genomic_DNA"/>
</dbReference>
<feature type="coiled-coil region" evidence="1">
    <location>
        <begin position="157"/>
        <end position="233"/>
    </location>
</feature>
<dbReference type="InParanoid" id="A0A0V0QM32"/>
<dbReference type="Proteomes" id="UP000054937">
    <property type="component" value="Unassembled WGS sequence"/>
</dbReference>
<name>A0A0V0QM32_PSEPJ</name>
<evidence type="ECO:0000313" key="4">
    <source>
        <dbReference type="Proteomes" id="UP000054937"/>
    </source>
</evidence>
<evidence type="ECO:0000256" key="1">
    <source>
        <dbReference type="SAM" id="Coils"/>
    </source>
</evidence>
<reference evidence="3 4" key="1">
    <citation type="journal article" date="2015" name="Sci. Rep.">
        <title>Genome of the facultative scuticociliatosis pathogen Pseudocohnilembus persalinus provides insight into its virulence through horizontal gene transfer.</title>
        <authorList>
            <person name="Xiong J."/>
            <person name="Wang G."/>
            <person name="Cheng J."/>
            <person name="Tian M."/>
            <person name="Pan X."/>
            <person name="Warren A."/>
            <person name="Jiang C."/>
            <person name="Yuan D."/>
            <person name="Miao W."/>
        </authorList>
    </citation>
    <scope>NUCLEOTIDE SEQUENCE [LARGE SCALE GENOMIC DNA]</scope>
    <source>
        <strain evidence="3">36N120E</strain>
    </source>
</reference>
<protein>
    <submittedName>
        <fullName evidence="3">Uncharacterized protein</fullName>
    </submittedName>
</protein>
<feature type="compositionally biased region" description="Basic and acidic residues" evidence="2">
    <location>
        <begin position="295"/>
        <end position="305"/>
    </location>
</feature>
<gene>
    <name evidence="3" type="ORF">PPERSA_05672</name>
</gene>
<feature type="compositionally biased region" description="Low complexity" evidence="2">
    <location>
        <begin position="285"/>
        <end position="294"/>
    </location>
</feature>
<evidence type="ECO:0000256" key="2">
    <source>
        <dbReference type="SAM" id="MobiDB-lite"/>
    </source>
</evidence>
<feature type="region of interest" description="Disordered" evidence="2">
    <location>
        <begin position="280"/>
        <end position="313"/>
    </location>
</feature>
<keyword evidence="4" id="KW-1185">Reference proteome</keyword>
<accession>A0A0V0QM32</accession>
<dbReference type="AlphaFoldDB" id="A0A0V0QM32"/>
<sequence>MTMNHKQQEYCQYRMLKNGHQLNKGKLQQLKENFIQIQKMQCNQEIKAKLMSGLKEQIKESLQKEEKLKHIVTKITRKNIKNAKADPKQYSSEPIFQQYSIFSQQTADTDGIQYRNQDMYQNGSQFNKLQRTNTNNQLRSKYSTAIHSHNASIHDAHERQKEMIENIKSEIIDAEDNLVKLKIRRNVVCEQVLDKEDELVTIRDLIKQFKEFNKEKNNEIRQLIKNISQLSSKGQIQDNNQNAVNNTNLNFTRINQTIMEDIGSTYRNIKDFLIQKMGKKQRVSNNNLQNSNNQKNEENPEKQNDNKILPTII</sequence>
<comment type="caution">
    <text evidence="3">The sequence shown here is derived from an EMBL/GenBank/DDBJ whole genome shotgun (WGS) entry which is preliminary data.</text>
</comment>
<proteinExistence type="predicted"/>
<organism evidence="3 4">
    <name type="scientific">Pseudocohnilembus persalinus</name>
    <name type="common">Ciliate</name>
    <dbReference type="NCBI Taxonomy" id="266149"/>
    <lineage>
        <taxon>Eukaryota</taxon>
        <taxon>Sar</taxon>
        <taxon>Alveolata</taxon>
        <taxon>Ciliophora</taxon>
        <taxon>Intramacronucleata</taxon>
        <taxon>Oligohymenophorea</taxon>
        <taxon>Scuticociliatia</taxon>
        <taxon>Philasterida</taxon>
        <taxon>Pseudocohnilembidae</taxon>
        <taxon>Pseudocohnilembus</taxon>
    </lineage>
</organism>
<evidence type="ECO:0000313" key="3">
    <source>
        <dbReference type="EMBL" id="KRX03314.1"/>
    </source>
</evidence>
<keyword evidence="1" id="KW-0175">Coiled coil</keyword>
<dbReference type="OMA" id="RINQTIM"/>